<dbReference type="InterPro" id="IPR012551">
    <property type="entry name" value="DUF1707_SHOCT-like"/>
</dbReference>
<keyword evidence="1" id="KW-1133">Transmembrane helix</keyword>
<sequence>MTGSNVRASDADREQAVALLQGEVGTGRLTLDEFSERSAAAYQARTVGDLATLTSDLPHTDPAASPTNRHAYSHGLMSLALLLGIALLAFAGPLAAAATCH</sequence>
<name>A0A1I1CQ60_9PSEU</name>
<feature type="transmembrane region" description="Helical" evidence="1">
    <location>
        <begin position="79"/>
        <end position="98"/>
    </location>
</feature>
<accession>A0A1I1CQ60</accession>
<feature type="domain" description="DUF1707" evidence="2">
    <location>
        <begin position="6"/>
        <end position="58"/>
    </location>
</feature>
<evidence type="ECO:0000313" key="4">
    <source>
        <dbReference type="Proteomes" id="UP000243799"/>
    </source>
</evidence>
<dbReference type="EMBL" id="FOKG01000031">
    <property type="protein sequence ID" value="SFB62583.1"/>
    <property type="molecule type" value="Genomic_DNA"/>
</dbReference>
<evidence type="ECO:0000313" key="3">
    <source>
        <dbReference type="EMBL" id="SFB62583.1"/>
    </source>
</evidence>
<dbReference type="OrthoDB" id="3625082at2"/>
<evidence type="ECO:0000259" key="2">
    <source>
        <dbReference type="Pfam" id="PF08044"/>
    </source>
</evidence>
<proteinExistence type="predicted"/>
<dbReference type="STRING" id="490629.SAMN05216266_13116"/>
<dbReference type="Proteomes" id="UP000243799">
    <property type="component" value="Unassembled WGS sequence"/>
</dbReference>
<reference evidence="4" key="1">
    <citation type="submission" date="2016-10" db="EMBL/GenBank/DDBJ databases">
        <authorList>
            <person name="Varghese N."/>
            <person name="Submissions S."/>
        </authorList>
    </citation>
    <scope>NUCLEOTIDE SEQUENCE [LARGE SCALE GENOMIC DNA]</scope>
    <source>
        <strain evidence="4">CGMCC 4.3568</strain>
    </source>
</reference>
<dbReference type="AlphaFoldDB" id="A0A1I1CQ60"/>
<dbReference type="Pfam" id="PF08044">
    <property type="entry name" value="DUF1707"/>
    <property type="match status" value="1"/>
</dbReference>
<evidence type="ECO:0000256" key="1">
    <source>
        <dbReference type="SAM" id="Phobius"/>
    </source>
</evidence>
<keyword evidence="1" id="KW-0812">Transmembrane</keyword>
<protein>
    <recommendedName>
        <fullName evidence="2">DUF1707 domain-containing protein</fullName>
    </recommendedName>
</protein>
<organism evidence="3 4">
    <name type="scientific">Amycolatopsis marina</name>
    <dbReference type="NCBI Taxonomy" id="490629"/>
    <lineage>
        <taxon>Bacteria</taxon>
        <taxon>Bacillati</taxon>
        <taxon>Actinomycetota</taxon>
        <taxon>Actinomycetes</taxon>
        <taxon>Pseudonocardiales</taxon>
        <taxon>Pseudonocardiaceae</taxon>
        <taxon>Amycolatopsis</taxon>
    </lineage>
</organism>
<keyword evidence="4" id="KW-1185">Reference proteome</keyword>
<dbReference type="RefSeq" id="WP_091679084.1">
    <property type="nucleotide sequence ID" value="NZ_FOKG01000031.1"/>
</dbReference>
<dbReference type="PANTHER" id="PTHR40763:SF4">
    <property type="entry name" value="DUF1707 DOMAIN-CONTAINING PROTEIN"/>
    <property type="match status" value="1"/>
</dbReference>
<gene>
    <name evidence="3" type="ORF">SAMN05216266_13116</name>
</gene>
<keyword evidence="1" id="KW-0472">Membrane</keyword>
<dbReference type="PANTHER" id="PTHR40763">
    <property type="entry name" value="MEMBRANE PROTEIN-RELATED"/>
    <property type="match status" value="1"/>
</dbReference>